<dbReference type="EMBL" id="AP028055">
    <property type="protein sequence ID" value="BEG99460.1"/>
    <property type="molecule type" value="Genomic_DNA"/>
</dbReference>
<name>A0ABN6ZBJ7_9BACE</name>
<evidence type="ECO:0000313" key="2">
    <source>
        <dbReference type="Proteomes" id="UP001496674"/>
    </source>
</evidence>
<dbReference type="RefSeq" id="WP_353330017.1">
    <property type="nucleotide sequence ID" value="NZ_AP028055.1"/>
</dbReference>
<organism evidence="1 2">
    <name type="scientific">Bacteroides sedimenti</name>
    <dbReference type="NCBI Taxonomy" id="2136147"/>
    <lineage>
        <taxon>Bacteria</taxon>
        <taxon>Pseudomonadati</taxon>
        <taxon>Bacteroidota</taxon>
        <taxon>Bacteroidia</taxon>
        <taxon>Bacteroidales</taxon>
        <taxon>Bacteroidaceae</taxon>
        <taxon>Bacteroides</taxon>
    </lineage>
</organism>
<reference evidence="1 2" key="1">
    <citation type="submission" date="2023-04" db="EMBL/GenBank/DDBJ databases">
        <title>Draft genome sequence of acteroides sedimenti strain YN3PY1.</title>
        <authorList>
            <person name="Yoshida N."/>
        </authorList>
    </citation>
    <scope>NUCLEOTIDE SEQUENCE [LARGE SCALE GENOMIC DNA]</scope>
    <source>
        <strain evidence="1 2">YN3PY1</strain>
    </source>
</reference>
<sequence>MKYIKLFICFLIFVFLNCQNKNIKRIDIKYQNYAIETIVELKWEEVINGEHSEFLVKSSITNEKVCDSIICLVNSLKPMKKGTIPDGCEPYMQCIIHFPDGHSSVLLLGDYYNTLDSVEMIGNDTLVRMIRQYSGYNHPSMH</sequence>
<dbReference type="Proteomes" id="UP001496674">
    <property type="component" value="Chromosome"/>
</dbReference>
<accession>A0ABN6ZBJ7</accession>
<protein>
    <submittedName>
        <fullName evidence="1">Uncharacterized protein</fullName>
    </submittedName>
</protein>
<evidence type="ECO:0000313" key="1">
    <source>
        <dbReference type="EMBL" id="BEG99460.1"/>
    </source>
</evidence>
<gene>
    <name evidence="1" type="ORF">BSYN_17250</name>
</gene>
<keyword evidence="2" id="KW-1185">Reference proteome</keyword>
<proteinExistence type="predicted"/>